<protein>
    <submittedName>
        <fullName evidence="2">Uncharacterized protein</fullName>
    </submittedName>
</protein>
<sequence>MSRSKRSDCLGIAQDSEYDQGIKISSENCGSPTANIATTVLCTIYDQNTYKVNGEDELALSTARDAHHRNQNDRKAWELYRPQRKRGMGNKRSGDRRSGAHCGDGIAWENLHRPHHQRHDRRKRARTGLQADSIERGLGEEDYVFEG</sequence>
<dbReference type="Proteomes" id="UP001221757">
    <property type="component" value="Unassembled WGS sequence"/>
</dbReference>
<keyword evidence="3" id="KW-1185">Reference proteome</keyword>
<evidence type="ECO:0000313" key="2">
    <source>
        <dbReference type="EMBL" id="KAJ7710400.1"/>
    </source>
</evidence>
<name>A0AAD7H2E5_MYCRO</name>
<feature type="compositionally biased region" description="Basic residues" evidence="1">
    <location>
        <begin position="113"/>
        <end position="126"/>
    </location>
</feature>
<dbReference type="AlphaFoldDB" id="A0AAD7H2E5"/>
<feature type="region of interest" description="Disordered" evidence="1">
    <location>
        <begin position="65"/>
        <end position="133"/>
    </location>
</feature>
<feature type="compositionally biased region" description="Basic and acidic residues" evidence="1">
    <location>
        <begin position="65"/>
        <end position="78"/>
    </location>
</feature>
<evidence type="ECO:0000256" key="1">
    <source>
        <dbReference type="SAM" id="MobiDB-lite"/>
    </source>
</evidence>
<evidence type="ECO:0000313" key="3">
    <source>
        <dbReference type="Proteomes" id="UP001221757"/>
    </source>
</evidence>
<reference evidence="2" key="1">
    <citation type="submission" date="2023-03" db="EMBL/GenBank/DDBJ databases">
        <title>Massive genome expansion in bonnet fungi (Mycena s.s.) driven by repeated elements and novel gene families across ecological guilds.</title>
        <authorList>
            <consortium name="Lawrence Berkeley National Laboratory"/>
            <person name="Harder C.B."/>
            <person name="Miyauchi S."/>
            <person name="Viragh M."/>
            <person name="Kuo A."/>
            <person name="Thoen E."/>
            <person name="Andreopoulos B."/>
            <person name="Lu D."/>
            <person name="Skrede I."/>
            <person name="Drula E."/>
            <person name="Henrissat B."/>
            <person name="Morin E."/>
            <person name="Kohler A."/>
            <person name="Barry K."/>
            <person name="LaButti K."/>
            <person name="Morin E."/>
            <person name="Salamov A."/>
            <person name="Lipzen A."/>
            <person name="Mereny Z."/>
            <person name="Hegedus B."/>
            <person name="Baldrian P."/>
            <person name="Stursova M."/>
            <person name="Weitz H."/>
            <person name="Taylor A."/>
            <person name="Grigoriev I.V."/>
            <person name="Nagy L.G."/>
            <person name="Martin F."/>
            <person name="Kauserud H."/>
        </authorList>
    </citation>
    <scope>NUCLEOTIDE SEQUENCE</scope>
    <source>
        <strain evidence="2">CBHHK067</strain>
    </source>
</reference>
<accession>A0AAD7H2E5</accession>
<proteinExistence type="predicted"/>
<dbReference type="EMBL" id="JARKIE010000001">
    <property type="protein sequence ID" value="KAJ7710400.1"/>
    <property type="molecule type" value="Genomic_DNA"/>
</dbReference>
<gene>
    <name evidence="2" type="ORF">B0H17DRAFT_1123550</name>
</gene>
<organism evidence="2 3">
    <name type="scientific">Mycena rosella</name>
    <name type="common">Pink bonnet</name>
    <name type="synonym">Agaricus rosellus</name>
    <dbReference type="NCBI Taxonomy" id="1033263"/>
    <lineage>
        <taxon>Eukaryota</taxon>
        <taxon>Fungi</taxon>
        <taxon>Dikarya</taxon>
        <taxon>Basidiomycota</taxon>
        <taxon>Agaricomycotina</taxon>
        <taxon>Agaricomycetes</taxon>
        <taxon>Agaricomycetidae</taxon>
        <taxon>Agaricales</taxon>
        <taxon>Marasmiineae</taxon>
        <taxon>Mycenaceae</taxon>
        <taxon>Mycena</taxon>
    </lineage>
</organism>
<comment type="caution">
    <text evidence="2">The sequence shown here is derived from an EMBL/GenBank/DDBJ whole genome shotgun (WGS) entry which is preliminary data.</text>
</comment>